<dbReference type="InterPro" id="IPR018983">
    <property type="entry name" value="U3_snoRNA-assocProt_15_C"/>
</dbReference>
<dbReference type="STRING" id="35128.B8C5B0"/>
<dbReference type="Gene3D" id="2.130.10.10">
    <property type="entry name" value="YVTN repeat-like/Quinoprotein amine dehydrogenase"/>
    <property type="match status" value="2"/>
</dbReference>
<proteinExistence type="predicted"/>
<dbReference type="EMBL" id="CM000643">
    <property type="protein sequence ID" value="EED91086.1"/>
    <property type="molecule type" value="Genomic_DNA"/>
</dbReference>
<evidence type="ECO:0000313" key="9">
    <source>
        <dbReference type="EMBL" id="EED91086.1"/>
    </source>
</evidence>
<keyword evidence="2" id="KW-0698">rRNA processing</keyword>
<keyword evidence="3 6" id="KW-0853">WD repeat</keyword>
<dbReference type="GeneID" id="7448560"/>
<accession>B8C5B0</accession>
<feature type="repeat" description="WD" evidence="6">
    <location>
        <begin position="230"/>
        <end position="264"/>
    </location>
</feature>
<dbReference type="InterPro" id="IPR019775">
    <property type="entry name" value="WD40_repeat_CS"/>
</dbReference>
<dbReference type="PANTHER" id="PTHR19924">
    <property type="entry name" value="UTP15 U3 SMALL NUCLEOLAR RNA-ASSOCIATED PROTEIN 15 FAMILY MEMBER"/>
    <property type="match status" value="1"/>
</dbReference>
<evidence type="ECO:0000256" key="3">
    <source>
        <dbReference type="ARBA" id="ARBA00022574"/>
    </source>
</evidence>
<keyword evidence="10" id="KW-1185">Reference proteome</keyword>
<dbReference type="RefSeq" id="XP_002290979.1">
    <property type="nucleotide sequence ID" value="XM_002290943.1"/>
</dbReference>
<name>B8C5B0_THAPS</name>
<evidence type="ECO:0000256" key="6">
    <source>
        <dbReference type="PROSITE-ProRule" id="PRU00221"/>
    </source>
</evidence>
<dbReference type="HOGENOM" id="CLU_414783_0_0_1"/>
<dbReference type="Proteomes" id="UP000001449">
    <property type="component" value="Chromosome 6"/>
</dbReference>
<sequence>MSSFQPTAHLHAHNNPTASTTRKVHSTTHALSTSLESHPTHGKWWIRNYGIGPRRDVRYLTRKSSLGNRYGRVEFRTSSGLMPIGSLNFGPGASGASAAGGALIVASGPRVSLYGGTKAGATSDFNRALKAGSSAQKRRQEREDDEENEVDLFGGKTTRQQHDNDSNNNRLLDAINADRHLSTGGHMASCAAHRSDGRLIAVGTEGGALKICDAYSRATLRSFGSTKQGGGGDRKSVRSVVWMRDGKRVVAGGDDGVVRVWNVSGGGADGSGADLSLVGHGDSVRAVAVTSSWSQVVVSGSYDHTIRVWEVGTNAEGVGAGDDRCLSVMNHGDPVQALLVLPPIDSYGLQKKQQTKYDNIPLLVSAGGTTLKIWNPLTGSCLGKYQTKHAKTITAMCLLDIPKRQIITGGLDGLLRIHSISNQDIMLGSLPFLHGMQITDPISALALSQDMSRLAIGTTTGLVMVHQRRRTALAAAIQREAAAAAAVGKKREPRHGTYSYFMRGAHEKSHDPDDYLLMQQKKQKLAEYDVLLKKFRYSDALDKVLESRQPQVVIAVIEELGKRRGLTIALSNRDEESLESILSFTIRFIDNPQYTPYLIGVAHILCDIYGSLMGQSSVVDELISKLRAKVSSECSVQKMLLRLLGQIDYVQTTAEMQGVEER</sequence>
<dbReference type="PANTHER" id="PTHR19924:SF26">
    <property type="entry name" value="U3 SMALL NUCLEOLAR RNA-ASSOCIATED PROTEIN 15 HOMOLOG"/>
    <property type="match status" value="1"/>
</dbReference>
<dbReference type="eggNOG" id="KOG0310">
    <property type="taxonomic scope" value="Eukaryota"/>
</dbReference>
<feature type="repeat" description="WD" evidence="6">
    <location>
        <begin position="277"/>
        <end position="311"/>
    </location>
</feature>
<dbReference type="PROSITE" id="PS50082">
    <property type="entry name" value="WD_REPEATS_2"/>
    <property type="match status" value="2"/>
</dbReference>
<keyword evidence="4" id="KW-0677">Repeat</keyword>
<dbReference type="SMART" id="SM00320">
    <property type="entry name" value="WD40"/>
    <property type="match status" value="6"/>
</dbReference>
<evidence type="ECO:0000256" key="1">
    <source>
        <dbReference type="ARBA" id="ARBA00004604"/>
    </source>
</evidence>
<keyword evidence="5" id="KW-0539">Nucleus</keyword>
<dbReference type="InterPro" id="IPR036322">
    <property type="entry name" value="WD40_repeat_dom_sf"/>
</dbReference>
<comment type="subcellular location">
    <subcellularLocation>
        <location evidence="1">Nucleus</location>
        <location evidence="1">Nucleolus</location>
    </subcellularLocation>
</comment>
<dbReference type="GO" id="GO:0045943">
    <property type="term" value="P:positive regulation of transcription by RNA polymerase I"/>
    <property type="evidence" value="ECO:0000318"/>
    <property type="project" value="GO_Central"/>
</dbReference>
<evidence type="ECO:0000256" key="4">
    <source>
        <dbReference type="ARBA" id="ARBA00022737"/>
    </source>
</evidence>
<dbReference type="PROSITE" id="PS00678">
    <property type="entry name" value="WD_REPEATS_1"/>
    <property type="match status" value="2"/>
</dbReference>
<evidence type="ECO:0000256" key="5">
    <source>
        <dbReference type="ARBA" id="ARBA00023242"/>
    </source>
</evidence>
<dbReference type="InterPro" id="IPR015943">
    <property type="entry name" value="WD40/YVTN_repeat-like_dom_sf"/>
</dbReference>
<dbReference type="PROSITE" id="PS50294">
    <property type="entry name" value="WD_REPEATS_REGION"/>
    <property type="match status" value="2"/>
</dbReference>
<reference evidence="9 10" key="1">
    <citation type="journal article" date="2004" name="Science">
        <title>The genome of the diatom Thalassiosira pseudonana: ecology, evolution, and metabolism.</title>
        <authorList>
            <person name="Armbrust E.V."/>
            <person name="Berges J.A."/>
            <person name="Bowler C."/>
            <person name="Green B.R."/>
            <person name="Martinez D."/>
            <person name="Putnam N.H."/>
            <person name="Zhou S."/>
            <person name="Allen A.E."/>
            <person name="Apt K.E."/>
            <person name="Bechner M."/>
            <person name="Brzezinski M.A."/>
            <person name="Chaal B.K."/>
            <person name="Chiovitti A."/>
            <person name="Davis A.K."/>
            <person name="Demarest M.S."/>
            <person name="Detter J.C."/>
            <person name="Glavina T."/>
            <person name="Goodstein D."/>
            <person name="Hadi M.Z."/>
            <person name="Hellsten U."/>
            <person name="Hildebrand M."/>
            <person name="Jenkins B.D."/>
            <person name="Jurka J."/>
            <person name="Kapitonov V.V."/>
            <person name="Kroger N."/>
            <person name="Lau W.W."/>
            <person name="Lane T.W."/>
            <person name="Larimer F.W."/>
            <person name="Lippmeier J.C."/>
            <person name="Lucas S."/>
            <person name="Medina M."/>
            <person name="Montsant A."/>
            <person name="Obornik M."/>
            <person name="Parker M.S."/>
            <person name="Palenik B."/>
            <person name="Pazour G.J."/>
            <person name="Richardson P.M."/>
            <person name="Rynearson T.A."/>
            <person name="Saito M.A."/>
            <person name="Schwartz D.C."/>
            <person name="Thamatrakoln K."/>
            <person name="Valentin K."/>
            <person name="Vardi A."/>
            <person name="Wilkerson F.P."/>
            <person name="Rokhsar D.S."/>
        </authorList>
    </citation>
    <scope>NUCLEOTIDE SEQUENCE [LARGE SCALE GENOMIC DNA]</scope>
    <source>
        <strain evidence="9 10">CCMP1335</strain>
    </source>
</reference>
<protein>
    <submittedName>
        <fullName evidence="9">WD40-repeat protein</fullName>
    </submittedName>
</protein>
<gene>
    <name evidence="9" type="ORF">THAPSDRAFT_269030</name>
</gene>
<dbReference type="KEGG" id="tps:THAPSDRAFT_269030"/>
<dbReference type="GO" id="GO:0005730">
    <property type="term" value="C:nucleolus"/>
    <property type="evidence" value="ECO:0000318"/>
    <property type="project" value="GO_Central"/>
</dbReference>
<dbReference type="SUPFAM" id="SSF50978">
    <property type="entry name" value="WD40 repeat-like"/>
    <property type="match status" value="1"/>
</dbReference>
<dbReference type="Pfam" id="PF09384">
    <property type="entry name" value="UTP15_C"/>
    <property type="match status" value="1"/>
</dbReference>
<evidence type="ECO:0000313" key="10">
    <source>
        <dbReference type="Proteomes" id="UP000001449"/>
    </source>
</evidence>
<reference evidence="9 10" key="2">
    <citation type="journal article" date="2008" name="Nature">
        <title>The Phaeodactylum genome reveals the evolutionary history of diatom genomes.</title>
        <authorList>
            <person name="Bowler C."/>
            <person name="Allen A.E."/>
            <person name="Badger J.H."/>
            <person name="Grimwood J."/>
            <person name="Jabbari K."/>
            <person name="Kuo A."/>
            <person name="Maheswari U."/>
            <person name="Martens C."/>
            <person name="Maumus F."/>
            <person name="Otillar R.P."/>
            <person name="Rayko E."/>
            <person name="Salamov A."/>
            <person name="Vandepoele K."/>
            <person name="Beszteri B."/>
            <person name="Gruber A."/>
            <person name="Heijde M."/>
            <person name="Katinka M."/>
            <person name="Mock T."/>
            <person name="Valentin K."/>
            <person name="Verret F."/>
            <person name="Berges J.A."/>
            <person name="Brownlee C."/>
            <person name="Cadoret J.P."/>
            <person name="Chiovitti A."/>
            <person name="Choi C.J."/>
            <person name="Coesel S."/>
            <person name="De Martino A."/>
            <person name="Detter J.C."/>
            <person name="Durkin C."/>
            <person name="Falciatore A."/>
            <person name="Fournet J."/>
            <person name="Haruta M."/>
            <person name="Huysman M.J."/>
            <person name="Jenkins B.D."/>
            <person name="Jiroutova K."/>
            <person name="Jorgensen R.E."/>
            <person name="Joubert Y."/>
            <person name="Kaplan A."/>
            <person name="Kroger N."/>
            <person name="Kroth P.G."/>
            <person name="La Roche J."/>
            <person name="Lindquist E."/>
            <person name="Lommer M."/>
            <person name="Martin-Jezequel V."/>
            <person name="Lopez P.J."/>
            <person name="Lucas S."/>
            <person name="Mangogna M."/>
            <person name="McGinnis K."/>
            <person name="Medlin L.K."/>
            <person name="Montsant A."/>
            <person name="Oudot-Le Secq M.P."/>
            <person name="Napoli C."/>
            <person name="Obornik M."/>
            <person name="Parker M.S."/>
            <person name="Petit J.L."/>
            <person name="Porcel B.M."/>
            <person name="Poulsen N."/>
            <person name="Robison M."/>
            <person name="Rychlewski L."/>
            <person name="Rynearson T.A."/>
            <person name="Schmutz J."/>
            <person name="Shapiro H."/>
            <person name="Siaut M."/>
            <person name="Stanley M."/>
            <person name="Sussman M.R."/>
            <person name="Taylor A.R."/>
            <person name="Vardi A."/>
            <person name="von Dassow P."/>
            <person name="Vyverman W."/>
            <person name="Willis A."/>
            <person name="Wyrwicz L.S."/>
            <person name="Rokhsar D.S."/>
            <person name="Weissenbach J."/>
            <person name="Armbrust E.V."/>
            <person name="Green B.R."/>
            <person name="Van de Peer Y."/>
            <person name="Grigoriev I.V."/>
        </authorList>
    </citation>
    <scope>NUCLEOTIDE SEQUENCE [LARGE SCALE GENOMIC DNA]</scope>
    <source>
        <strain evidence="9 10">CCMP1335</strain>
    </source>
</reference>
<dbReference type="PaxDb" id="35128-Thaps269030"/>
<evidence type="ECO:0000259" key="8">
    <source>
        <dbReference type="Pfam" id="PF09384"/>
    </source>
</evidence>
<feature type="region of interest" description="Disordered" evidence="7">
    <location>
        <begin position="1"/>
        <end position="35"/>
    </location>
</feature>
<evidence type="ECO:0000256" key="2">
    <source>
        <dbReference type="ARBA" id="ARBA00022552"/>
    </source>
</evidence>
<organism evidence="9 10">
    <name type="scientific">Thalassiosira pseudonana</name>
    <name type="common">Marine diatom</name>
    <name type="synonym">Cyclotella nana</name>
    <dbReference type="NCBI Taxonomy" id="35128"/>
    <lineage>
        <taxon>Eukaryota</taxon>
        <taxon>Sar</taxon>
        <taxon>Stramenopiles</taxon>
        <taxon>Ochrophyta</taxon>
        <taxon>Bacillariophyta</taxon>
        <taxon>Coscinodiscophyceae</taxon>
        <taxon>Thalassiosirophycidae</taxon>
        <taxon>Thalassiosirales</taxon>
        <taxon>Thalassiosiraceae</taxon>
        <taxon>Thalassiosira</taxon>
    </lineage>
</organism>
<dbReference type="InterPro" id="IPR001680">
    <property type="entry name" value="WD40_rpt"/>
</dbReference>
<feature type="domain" description="U3 small nucleolar RNA-associated protein 15 C-terminal" evidence="8">
    <location>
        <begin position="510"/>
        <end position="649"/>
    </location>
</feature>
<dbReference type="Pfam" id="PF00400">
    <property type="entry name" value="WD40"/>
    <property type="match status" value="2"/>
</dbReference>
<evidence type="ECO:0000256" key="7">
    <source>
        <dbReference type="SAM" id="MobiDB-lite"/>
    </source>
</evidence>
<feature type="compositionally biased region" description="Polar residues" evidence="7">
    <location>
        <begin position="14"/>
        <end position="35"/>
    </location>
</feature>
<dbReference type="GO" id="GO:0006364">
    <property type="term" value="P:rRNA processing"/>
    <property type="evidence" value="ECO:0000318"/>
    <property type="project" value="GO_Central"/>
</dbReference>
<dbReference type="InParanoid" id="B8C5B0"/>
<feature type="region of interest" description="Disordered" evidence="7">
    <location>
        <begin position="130"/>
        <end position="168"/>
    </location>
</feature>
<dbReference type="AlphaFoldDB" id="B8C5B0"/>